<reference evidence="1 2" key="1">
    <citation type="journal article" date="2016" name="Nat. Commun.">
        <title>Ectomycorrhizal ecology is imprinted in the genome of the dominant symbiotic fungus Cenococcum geophilum.</title>
        <authorList>
            <consortium name="DOE Joint Genome Institute"/>
            <person name="Peter M."/>
            <person name="Kohler A."/>
            <person name="Ohm R.A."/>
            <person name="Kuo A."/>
            <person name="Krutzmann J."/>
            <person name="Morin E."/>
            <person name="Arend M."/>
            <person name="Barry K.W."/>
            <person name="Binder M."/>
            <person name="Choi C."/>
            <person name="Clum A."/>
            <person name="Copeland A."/>
            <person name="Grisel N."/>
            <person name="Haridas S."/>
            <person name="Kipfer T."/>
            <person name="LaButti K."/>
            <person name="Lindquist E."/>
            <person name="Lipzen A."/>
            <person name="Maire R."/>
            <person name="Meier B."/>
            <person name="Mihaltcheva S."/>
            <person name="Molinier V."/>
            <person name="Murat C."/>
            <person name="Poggeler S."/>
            <person name="Quandt C.A."/>
            <person name="Sperisen C."/>
            <person name="Tritt A."/>
            <person name="Tisserant E."/>
            <person name="Crous P.W."/>
            <person name="Henrissat B."/>
            <person name="Nehls U."/>
            <person name="Egli S."/>
            <person name="Spatafora J.W."/>
            <person name="Grigoriev I.V."/>
            <person name="Martin F.M."/>
        </authorList>
    </citation>
    <scope>NUCLEOTIDE SEQUENCE [LARGE SCALE GENOMIC DNA]</scope>
    <source>
        <strain evidence="1 2">CBS 459.81</strain>
    </source>
</reference>
<protein>
    <submittedName>
        <fullName evidence="1">Uncharacterized protein</fullName>
    </submittedName>
</protein>
<sequence length="355" mass="38784">MCSSCLDLHGVDIRAEGWSGEIKCLYSRGMSLYHIAFKSASEHVCPSVSVLLQPVAFLFLSGKNQFPEFTCAPPMVPPLGPTILRRDIRDIWNAPDRRLQTALGSVNSLLPKPVILEPDWSLLCGALSSNFTSYEMEGFVAGLTEVTLRWCEALKSRLEDTVWKGSLFHICLGWDGEVGSKAMQERRLTHVQRNETIFLSTKMQGAVMMINIPKTNFSKDPILPVSSSFKEASTVFNPPVSKAAPAVAERRNVLLSMQAKREGPVAMSSHAQATSPPVSCNAIAIPRSSSFAAAAATTEPSGCSRSGTTGHFLRRVSLAKVSLSSNCLIDQRAVQIEGTKWAKKPPLVRLIPRTR</sequence>
<dbReference type="AlphaFoldDB" id="A0A8E2ELF9"/>
<accession>A0A8E2ELF9</accession>
<keyword evidence="2" id="KW-1185">Reference proteome</keyword>
<organism evidence="1 2">
    <name type="scientific">Lepidopterella palustris CBS 459.81</name>
    <dbReference type="NCBI Taxonomy" id="1314670"/>
    <lineage>
        <taxon>Eukaryota</taxon>
        <taxon>Fungi</taxon>
        <taxon>Dikarya</taxon>
        <taxon>Ascomycota</taxon>
        <taxon>Pezizomycotina</taxon>
        <taxon>Dothideomycetes</taxon>
        <taxon>Pleosporomycetidae</taxon>
        <taxon>Mytilinidiales</taxon>
        <taxon>Argynnaceae</taxon>
        <taxon>Lepidopterella</taxon>
    </lineage>
</organism>
<name>A0A8E2ELF9_9PEZI</name>
<dbReference type="EMBL" id="KV744808">
    <property type="protein sequence ID" value="OCK86191.1"/>
    <property type="molecule type" value="Genomic_DNA"/>
</dbReference>
<proteinExistence type="predicted"/>
<dbReference type="Proteomes" id="UP000250266">
    <property type="component" value="Unassembled WGS sequence"/>
</dbReference>
<evidence type="ECO:0000313" key="2">
    <source>
        <dbReference type="Proteomes" id="UP000250266"/>
    </source>
</evidence>
<gene>
    <name evidence="1" type="ORF">K432DRAFT_388015</name>
</gene>
<evidence type="ECO:0000313" key="1">
    <source>
        <dbReference type="EMBL" id="OCK86191.1"/>
    </source>
</evidence>